<dbReference type="AlphaFoldDB" id="A0A9Q3UBH4"/>
<organism evidence="1 2">
    <name type="scientific">Vibrio parahaemolyticus</name>
    <dbReference type="NCBI Taxonomy" id="670"/>
    <lineage>
        <taxon>Bacteria</taxon>
        <taxon>Pseudomonadati</taxon>
        <taxon>Pseudomonadota</taxon>
        <taxon>Gammaproteobacteria</taxon>
        <taxon>Vibrionales</taxon>
        <taxon>Vibrionaceae</taxon>
        <taxon>Vibrio</taxon>
    </lineage>
</organism>
<name>A0A9Q3UBH4_VIBPH</name>
<dbReference type="InterPro" id="IPR032787">
    <property type="entry name" value="Prok-E2_D"/>
</dbReference>
<accession>A0A9Q3UBH4</accession>
<reference evidence="1" key="1">
    <citation type="submission" date="2020-09" db="EMBL/GenBank/DDBJ databases">
        <title>Genome sequence of Vibrio parahaemolyticus isolates.</title>
        <authorList>
            <person name="Hammerl J.A."/>
            <person name="Strauch E."/>
        </authorList>
    </citation>
    <scope>NUCLEOTIDE SEQUENCE</scope>
    <source>
        <strain evidence="1">17-VB00146</strain>
    </source>
</reference>
<gene>
    <name evidence="1" type="ORF">IB292_01850</name>
</gene>
<dbReference type="Pfam" id="PF14460">
    <property type="entry name" value="Prok-E2_D"/>
    <property type="match status" value="1"/>
</dbReference>
<dbReference type="RefSeq" id="WP_228085445.1">
    <property type="nucleotide sequence ID" value="NZ_JACVHL010000002.1"/>
</dbReference>
<comment type="caution">
    <text evidence="1">The sequence shown here is derived from an EMBL/GenBank/DDBJ whole genome shotgun (WGS) entry which is preliminary data.</text>
</comment>
<protein>
    <recommendedName>
        <fullName evidence="3">PRTRC system protein B</fullName>
    </recommendedName>
</protein>
<dbReference type="EMBL" id="JACVHL010000002">
    <property type="protein sequence ID" value="MCC3803770.1"/>
    <property type="molecule type" value="Genomic_DNA"/>
</dbReference>
<evidence type="ECO:0008006" key="3">
    <source>
        <dbReference type="Google" id="ProtNLM"/>
    </source>
</evidence>
<sequence>MEVITYTKPTGTEKELKYQKPVAKFMLMVANCGVMRCPVDSEGNVGDGIWLNDHEWIKTIDEAKEYAQMSLELDRKSNKSNHSKRSFIDDTLLFENDNAVIWYSQANRLLPQYYTNKVLKPVPHPQLVFFVAKHINRLAVVATNQVARPSLKDKVFHAPLANLYSDQHLCLGTAHLPVKKDSTNIKEMEDCLLASRYSGFKFMSLKLPESMSKSSTSTCETFWESLQGKQTFPIEALLETSKNQTLEQWIDIQFEKIGSSW</sequence>
<evidence type="ECO:0000313" key="2">
    <source>
        <dbReference type="Proteomes" id="UP000726777"/>
    </source>
</evidence>
<evidence type="ECO:0000313" key="1">
    <source>
        <dbReference type="EMBL" id="MCC3803770.1"/>
    </source>
</evidence>
<dbReference type="Proteomes" id="UP000726777">
    <property type="component" value="Unassembled WGS sequence"/>
</dbReference>
<proteinExistence type="predicted"/>